<dbReference type="STRING" id="1618563.UU12_C0020G0002"/>
<organism evidence="2 3">
    <name type="scientific">Candidatus Woesebacteria bacterium GW2011_GWA2_40_7b</name>
    <dbReference type="NCBI Taxonomy" id="1618563"/>
    <lineage>
        <taxon>Bacteria</taxon>
        <taxon>Candidatus Woeseibacteriota</taxon>
    </lineage>
</organism>
<dbReference type="InterPro" id="IPR002882">
    <property type="entry name" value="CofD"/>
</dbReference>
<evidence type="ECO:0008006" key="4">
    <source>
        <dbReference type="Google" id="ProtNLM"/>
    </source>
</evidence>
<comment type="caution">
    <text evidence="2">The sequence shown here is derived from an EMBL/GenBank/DDBJ whole genome shotgun (WGS) entry which is preliminary data.</text>
</comment>
<dbReference type="PANTHER" id="PTHR30135:SF3">
    <property type="entry name" value="GLUCONEOGENESIS FACTOR-RELATED"/>
    <property type="match status" value="1"/>
</dbReference>
<name>A0A0G0T6X0_9BACT</name>
<sequence>MGGGTGTFTILSGLKKYSDKIDISAVVSMMDSGGSNRVIRDEFGLLPTSDIRQCILALSSDNSDEILRKLFNYRYTQGTGISGMTFGNLFMAALTDIYGDDQGKAIDETCRILDVCGSVIPVTFDNSQLVATYDNGIQVLGEHFIDEPSKKTIYHKITNLEVFPKAKANKKALNTIRDADFIVLGPGDLYTSILCNVVVDGIAKAIYKSKAKKIFVMNLMTRFGQTDNFSASDHMTEMEKFLGGSVFDYCLVNKKGTIPSKAIAWYKRNDAIPVKDDLDGKGKLRVVRGNYVSSKFYQKSESDKLVRSLIRHDSVKLAKAIVDLLVSS</sequence>
<dbReference type="PANTHER" id="PTHR30135">
    <property type="entry name" value="UNCHARACTERIZED PROTEIN YVCK-RELATED"/>
    <property type="match status" value="1"/>
</dbReference>
<dbReference type="NCBIfam" id="TIGR01826">
    <property type="entry name" value="CofD_related"/>
    <property type="match status" value="1"/>
</dbReference>
<dbReference type="CDD" id="cd07187">
    <property type="entry name" value="YvcK_like"/>
    <property type="match status" value="1"/>
</dbReference>
<dbReference type="SUPFAM" id="SSF142338">
    <property type="entry name" value="CofD-like"/>
    <property type="match status" value="1"/>
</dbReference>
<keyword evidence="1" id="KW-0963">Cytoplasm</keyword>
<dbReference type="Proteomes" id="UP000034562">
    <property type="component" value="Unassembled WGS sequence"/>
</dbReference>
<dbReference type="Gene3D" id="3.40.50.10680">
    <property type="entry name" value="CofD-like domains"/>
    <property type="match status" value="1"/>
</dbReference>
<reference evidence="2 3" key="1">
    <citation type="journal article" date="2015" name="Nature">
        <title>rRNA introns, odd ribosomes, and small enigmatic genomes across a large radiation of phyla.</title>
        <authorList>
            <person name="Brown C.T."/>
            <person name="Hug L.A."/>
            <person name="Thomas B.C."/>
            <person name="Sharon I."/>
            <person name="Castelle C.J."/>
            <person name="Singh A."/>
            <person name="Wilkins M.J."/>
            <person name="Williams K.H."/>
            <person name="Banfield J.F."/>
        </authorList>
    </citation>
    <scope>NUCLEOTIDE SEQUENCE [LARGE SCALE GENOMIC DNA]</scope>
</reference>
<dbReference type="EMBL" id="LBZK01000020">
    <property type="protein sequence ID" value="KKR70481.1"/>
    <property type="molecule type" value="Genomic_DNA"/>
</dbReference>
<dbReference type="AlphaFoldDB" id="A0A0G0T6X0"/>
<evidence type="ECO:0000313" key="2">
    <source>
        <dbReference type="EMBL" id="KKR70481.1"/>
    </source>
</evidence>
<evidence type="ECO:0000313" key="3">
    <source>
        <dbReference type="Proteomes" id="UP000034562"/>
    </source>
</evidence>
<gene>
    <name evidence="2" type="ORF">UU12_C0020G0002</name>
</gene>
<proteinExistence type="predicted"/>
<protein>
    <recommendedName>
        <fullName evidence="4">Gluconeogenesis factor</fullName>
    </recommendedName>
</protein>
<dbReference type="InterPro" id="IPR010119">
    <property type="entry name" value="Gluconeogen_factor"/>
</dbReference>
<dbReference type="GO" id="GO:0043743">
    <property type="term" value="F:LPPG:FO 2-phospho-L-lactate transferase activity"/>
    <property type="evidence" value="ECO:0007669"/>
    <property type="project" value="InterPro"/>
</dbReference>
<dbReference type="Pfam" id="PF01933">
    <property type="entry name" value="CofD"/>
    <property type="match status" value="1"/>
</dbReference>
<dbReference type="InterPro" id="IPR038136">
    <property type="entry name" value="CofD-like_dom_sf"/>
</dbReference>
<evidence type="ECO:0000256" key="1">
    <source>
        <dbReference type="ARBA" id="ARBA00022490"/>
    </source>
</evidence>
<accession>A0A0G0T6X0</accession>